<evidence type="ECO:0000313" key="9">
    <source>
        <dbReference type="Proteomes" id="UP001589619"/>
    </source>
</evidence>
<feature type="transmembrane region" description="Helical" evidence="6">
    <location>
        <begin position="229"/>
        <end position="251"/>
    </location>
</feature>
<protein>
    <submittedName>
        <fullName evidence="8">ABC transporter permease</fullName>
    </submittedName>
</protein>
<comment type="caution">
    <text evidence="8">The sequence shown here is derived from an EMBL/GenBank/DDBJ whole genome shotgun (WGS) entry which is preliminary data.</text>
</comment>
<comment type="subcellular location">
    <subcellularLocation>
        <location evidence="6">Cell membrane</location>
        <topology evidence="6">Multi-pass membrane protein</topology>
    </subcellularLocation>
    <subcellularLocation>
        <location evidence="1">Membrane</location>
        <topology evidence="1">Multi-pass membrane protein</topology>
    </subcellularLocation>
</comment>
<feature type="transmembrane region" description="Helical" evidence="6">
    <location>
        <begin position="139"/>
        <end position="160"/>
    </location>
</feature>
<proteinExistence type="inferred from homology"/>
<evidence type="ECO:0000256" key="1">
    <source>
        <dbReference type="ARBA" id="ARBA00004141"/>
    </source>
</evidence>
<dbReference type="PROSITE" id="PS50928">
    <property type="entry name" value="ABC_TM1"/>
    <property type="match status" value="1"/>
</dbReference>
<evidence type="ECO:0000313" key="8">
    <source>
        <dbReference type="EMBL" id="MFB9752889.1"/>
    </source>
</evidence>
<dbReference type="PANTHER" id="PTHR43496">
    <property type="entry name" value="PROTEIN LPLB"/>
    <property type="match status" value="1"/>
</dbReference>
<evidence type="ECO:0000256" key="3">
    <source>
        <dbReference type="ARBA" id="ARBA00022692"/>
    </source>
</evidence>
<evidence type="ECO:0000256" key="4">
    <source>
        <dbReference type="ARBA" id="ARBA00022989"/>
    </source>
</evidence>
<evidence type="ECO:0000256" key="6">
    <source>
        <dbReference type="RuleBase" id="RU363032"/>
    </source>
</evidence>
<feature type="transmembrane region" description="Helical" evidence="6">
    <location>
        <begin position="97"/>
        <end position="118"/>
    </location>
</feature>
<dbReference type="PANTHER" id="PTHR43496:SF1">
    <property type="entry name" value="POLYGALACTURONAN_RHAMNOGALACTURONAN TRANSPORT SYSTEM PERMEASE PROTEIN YTEP"/>
    <property type="match status" value="1"/>
</dbReference>
<name>A0ABV5VX57_9BACL</name>
<dbReference type="Gene3D" id="1.10.3720.10">
    <property type="entry name" value="MetI-like"/>
    <property type="match status" value="1"/>
</dbReference>
<feature type="transmembrane region" description="Helical" evidence="6">
    <location>
        <begin position="287"/>
        <end position="308"/>
    </location>
</feature>
<keyword evidence="3 6" id="KW-0812">Transmembrane</keyword>
<dbReference type="SUPFAM" id="SSF161098">
    <property type="entry name" value="MetI-like"/>
    <property type="match status" value="1"/>
</dbReference>
<comment type="similarity">
    <text evidence="6">Belongs to the binding-protein-dependent transport system permease family.</text>
</comment>
<evidence type="ECO:0000259" key="7">
    <source>
        <dbReference type="PROSITE" id="PS50928"/>
    </source>
</evidence>
<dbReference type="Proteomes" id="UP001589619">
    <property type="component" value="Unassembled WGS sequence"/>
</dbReference>
<feature type="domain" description="ABC transmembrane type-1" evidence="7">
    <location>
        <begin position="93"/>
        <end position="308"/>
    </location>
</feature>
<keyword evidence="2 6" id="KW-0813">Transport</keyword>
<evidence type="ECO:0000256" key="2">
    <source>
        <dbReference type="ARBA" id="ARBA00022448"/>
    </source>
</evidence>
<dbReference type="EMBL" id="JBHMAG010000012">
    <property type="protein sequence ID" value="MFB9752889.1"/>
    <property type="molecule type" value="Genomic_DNA"/>
</dbReference>
<feature type="transmembrane region" description="Helical" evidence="6">
    <location>
        <begin position="33"/>
        <end position="60"/>
    </location>
</feature>
<dbReference type="InterPro" id="IPR000515">
    <property type="entry name" value="MetI-like"/>
</dbReference>
<keyword evidence="9" id="KW-1185">Reference proteome</keyword>
<dbReference type="CDD" id="cd06261">
    <property type="entry name" value="TM_PBP2"/>
    <property type="match status" value="1"/>
</dbReference>
<evidence type="ECO:0000256" key="5">
    <source>
        <dbReference type="ARBA" id="ARBA00023136"/>
    </source>
</evidence>
<dbReference type="Pfam" id="PF00528">
    <property type="entry name" value="BPD_transp_1"/>
    <property type="match status" value="1"/>
</dbReference>
<dbReference type="RefSeq" id="WP_344902971.1">
    <property type="nucleotide sequence ID" value="NZ_BAAAYO010000001.1"/>
</dbReference>
<accession>A0ABV5VX57</accession>
<reference evidence="8 9" key="1">
    <citation type="submission" date="2024-09" db="EMBL/GenBank/DDBJ databases">
        <authorList>
            <person name="Sun Q."/>
            <person name="Mori K."/>
        </authorList>
    </citation>
    <scope>NUCLEOTIDE SEQUENCE [LARGE SCALE GENOMIC DNA]</scope>
    <source>
        <strain evidence="8 9">JCM 12520</strain>
    </source>
</reference>
<feature type="transmembrane region" description="Helical" evidence="6">
    <location>
        <begin position="180"/>
        <end position="208"/>
    </location>
</feature>
<keyword evidence="5 6" id="KW-0472">Membrane</keyword>
<gene>
    <name evidence="8" type="ORF">ACFFNY_15095</name>
</gene>
<keyword evidence="4 6" id="KW-1133">Transmembrane helix</keyword>
<organism evidence="8 9">
    <name type="scientific">Paenibacillus hodogayensis</name>
    <dbReference type="NCBI Taxonomy" id="279208"/>
    <lineage>
        <taxon>Bacteria</taxon>
        <taxon>Bacillati</taxon>
        <taxon>Bacillota</taxon>
        <taxon>Bacilli</taxon>
        <taxon>Bacillales</taxon>
        <taxon>Paenibacillaceae</taxon>
        <taxon>Paenibacillus</taxon>
    </lineage>
</organism>
<dbReference type="InterPro" id="IPR035906">
    <property type="entry name" value="MetI-like_sf"/>
</dbReference>
<sequence length="320" mass="36476">MQWTVQETPPAQAVTKGEKTRGELYRHMVRHKWLYLFLIPGFLYLLIFKYIPMFGIVIAFQDFSLVRGIGGSEWVGLENFAYLLHAPDFYKVLRNSLVLSFYQIVFEFPAPIVLAVMLNEVRHIVFKRVSQTILYLPHFISWVVLASIVMNFLSPSTGIVNEILKSFGHEPIPFLLKPEFFRTIIVTAEVWKGVGWGTIIYLAAMTSIDPTLYESAKMDGANRFQQIRHITLPGIASTIIVLLVLQVGHILDNGFEQIFLLYNPLTYDVGDVFETYTYRIGLIDGRLSFASTVGLFKALVGFVLILGANRLARLFGKQVW</sequence>